<dbReference type="GO" id="GO:0022857">
    <property type="term" value="F:transmembrane transporter activity"/>
    <property type="evidence" value="ECO:0007669"/>
    <property type="project" value="InterPro"/>
</dbReference>
<dbReference type="RefSeq" id="WP_131303894.1">
    <property type="nucleotide sequence ID" value="NZ_SJJR01000007.1"/>
</dbReference>
<dbReference type="Proteomes" id="UP000292274">
    <property type="component" value="Unassembled WGS sequence"/>
</dbReference>
<keyword evidence="3 5" id="KW-1133">Transmembrane helix</keyword>
<evidence type="ECO:0000256" key="1">
    <source>
        <dbReference type="ARBA" id="ARBA00004651"/>
    </source>
</evidence>
<evidence type="ECO:0000256" key="3">
    <source>
        <dbReference type="ARBA" id="ARBA00022989"/>
    </source>
</evidence>
<keyword evidence="2 5" id="KW-0812">Transmembrane</keyword>
<dbReference type="PANTHER" id="PTHR42718:SF35">
    <property type="entry name" value="BLL0718 PROTEIN"/>
    <property type="match status" value="1"/>
</dbReference>
<feature type="transmembrane region" description="Helical" evidence="5">
    <location>
        <begin position="339"/>
        <end position="361"/>
    </location>
</feature>
<protein>
    <submittedName>
        <fullName evidence="7">MFS transporter</fullName>
    </submittedName>
</protein>
<feature type="transmembrane region" description="Helical" evidence="5">
    <location>
        <begin position="236"/>
        <end position="253"/>
    </location>
</feature>
<sequence>MSTPAAPTVRTRFVGRPPLAPVLVAAALVSAAVVTLGAPLVPMVRIHFGLSEEAAQWSYTITLLTGAALTPVLGRLADGRRRRPAMIAVCLLVALGCVLSAVPGPYGLFLAGRALQGLGVALVAMTIATARDHASGARAVRLVALLSVTTAVGAGLSYPVTTSVAQWYGLGAAFGGAAGLGVLITLAVILGLPAMVDAARPRGLDVVGALLLVIGTGLGLLGISQGNSWGWTDARLLALGGAALLALVAWVAVELRQRNPLVELRLMAHHDVLIANGTAVLMGISLYALPVLISRLALAPPSSGYGAGLPLAAVGLVMMPIAIGGLLGSRSSVFLAARWGPYAALAIGAFVAALGPLTLVLGSTGLWSLVVAIGLSAFGSGATFGMMANLIVAAVDPAQTGSATSLNLLLRAVGGALGSAGTAAILGAHPGPGGLPTEWGFRLAGLACAASCLAALVLSLVLAALSRASRRAARPASPSADDAAGA</sequence>
<feature type="transmembrane region" description="Helical" evidence="5">
    <location>
        <begin position="204"/>
        <end position="224"/>
    </location>
</feature>
<dbReference type="Gene3D" id="1.20.1250.20">
    <property type="entry name" value="MFS general substrate transporter like domains"/>
    <property type="match status" value="2"/>
</dbReference>
<dbReference type="Pfam" id="PF07690">
    <property type="entry name" value="MFS_1"/>
    <property type="match status" value="1"/>
</dbReference>
<keyword evidence="4 5" id="KW-0472">Membrane</keyword>
<reference evidence="7 8" key="1">
    <citation type="submission" date="2019-02" db="EMBL/GenBank/DDBJ databases">
        <title>Jishengella sp. nov., isolated from a root of Zingiber montanum.</title>
        <authorList>
            <person name="Kuncharoen N."/>
            <person name="Kudo T."/>
            <person name="Masahiro Y."/>
            <person name="Ohkuma M."/>
            <person name="Tanasupawat S."/>
        </authorList>
    </citation>
    <scope>NUCLEOTIDE SEQUENCE [LARGE SCALE GENOMIC DNA]</scope>
    <source>
        <strain evidence="7 8">PLAI 1-1</strain>
    </source>
</reference>
<evidence type="ECO:0000313" key="7">
    <source>
        <dbReference type="EMBL" id="TCB97226.1"/>
    </source>
</evidence>
<dbReference type="PROSITE" id="PS50850">
    <property type="entry name" value="MFS"/>
    <property type="match status" value="1"/>
</dbReference>
<proteinExistence type="predicted"/>
<evidence type="ECO:0000259" key="6">
    <source>
        <dbReference type="PROSITE" id="PS50850"/>
    </source>
</evidence>
<dbReference type="OrthoDB" id="4484751at2"/>
<comment type="caution">
    <text evidence="7">The sequence shown here is derived from an EMBL/GenBank/DDBJ whole genome shotgun (WGS) entry which is preliminary data.</text>
</comment>
<evidence type="ECO:0000256" key="4">
    <source>
        <dbReference type="ARBA" id="ARBA00023136"/>
    </source>
</evidence>
<feature type="transmembrane region" description="Helical" evidence="5">
    <location>
        <begin position="305"/>
        <end position="327"/>
    </location>
</feature>
<feature type="transmembrane region" description="Helical" evidence="5">
    <location>
        <begin position="20"/>
        <end position="42"/>
    </location>
</feature>
<dbReference type="SUPFAM" id="SSF103473">
    <property type="entry name" value="MFS general substrate transporter"/>
    <property type="match status" value="1"/>
</dbReference>
<dbReference type="PANTHER" id="PTHR42718">
    <property type="entry name" value="MAJOR FACILITATOR SUPERFAMILY MULTIDRUG TRANSPORTER MFSC"/>
    <property type="match status" value="1"/>
</dbReference>
<dbReference type="GO" id="GO:0005886">
    <property type="term" value="C:plasma membrane"/>
    <property type="evidence" value="ECO:0007669"/>
    <property type="project" value="UniProtKB-SubCell"/>
</dbReference>
<evidence type="ECO:0000313" key="8">
    <source>
        <dbReference type="Proteomes" id="UP000292274"/>
    </source>
</evidence>
<feature type="transmembrane region" description="Helical" evidence="5">
    <location>
        <begin position="367"/>
        <end position="396"/>
    </location>
</feature>
<feature type="transmembrane region" description="Helical" evidence="5">
    <location>
        <begin position="273"/>
        <end position="293"/>
    </location>
</feature>
<feature type="transmembrane region" description="Helical" evidence="5">
    <location>
        <begin position="54"/>
        <end position="73"/>
    </location>
</feature>
<evidence type="ECO:0000256" key="5">
    <source>
        <dbReference type="SAM" id="Phobius"/>
    </source>
</evidence>
<dbReference type="AlphaFoldDB" id="A0A4R0GJ48"/>
<feature type="transmembrane region" description="Helical" evidence="5">
    <location>
        <begin position="408"/>
        <end position="429"/>
    </location>
</feature>
<dbReference type="EMBL" id="SJJR01000007">
    <property type="protein sequence ID" value="TCB97226.1"/>
    <property type="molecule type" value="Genomic_DNA"/>
</dbReference>
<feature type="transmembrane region" description="Helical" evidence="5">
    <location>
        <begin position="108"/>
        <end position="130"/>
    </location>
</feature>
<accession>A0A4R0GJ48</accession>
<dbReference type="InterPro" id="IPR020846">
    <property type="entry name" value="MFS_dom"/>
</dbReference>
<dbReference type="InterPro" id="IPR036259">
    <property type="entry name" value="MFS_trans_sf"/>
</dbReference>
<feature type="transmembrane region" description="Helical" evidence="5">
    <location>
        <begin position="142"/>
        <end position="161"/>
    </location>
</feature>
<evidence type="ECO:0000256" key="2">
    <source>
        <dbReference type="ARBA" id="ARBA00022692"/>
    </source>
</evidence>
<dbReference type="InterPro" id="IPR011701">
    <property type="entry name" value="MFS"/>
</dbReference>
<name>A0A4R0GJ48_9ACTN</name>
<feature type="transmembrane region" description="Helical" evidence="5">
    <location>
        <begin position="441"/>
        <end position="465"/>
    </location>
</feature>
<feature type="transmembrane region" description="Helical" evidence="5">
    <location>
        <begin position="167"/>
        <end position="192"/>
    </location>
</feature>
<feature type="transmembrane region" description="Helical" evidence="5">
    <location>
        <begin position="85"/>
        <end position="102"/>
    </location>
</feature>
<comment type="subcellular location">
    <subcellularLocation>
        <location evidence="1">Cell membrane</location>
        <topology evidence="1">Multi-pass membrane protein</topology>
    </subcellularLocation>
</comment>
<organism evidence="7 8">
    <name type="scientific">Micromonospora zingiberis</name>
    <dbReference type="NCBI Taxonomy" id="2053011"/>
    <lineage>
        <taxon>Bacteria</taxon>
        <taxon>Bacillati</taxon>
        <taxon>Actinomycetota</taxon>
        <taxon>Actinomycetes</taxon>
        <taxon>Micromonosporales</taxon>
        <taxon>Micromonosporaceae</taxon>
        <taxon>Micromonospora</taxon>
    </lineage>
</organism>
<gene>
    <name evidence="7" type="ORF">E0H26_13220</name>
</gene>
<feature type="domain" description="Major facilitator superfamily (MFS) profile" evidence="6">
    <location>
        <begin position="18"/>
        <end position="467"/>
    </location>
</feature>
<keyword evidence="8" id="KW-1185">Reference proteome</keyword>